<organism evidence="2 3">
    <name type="scientific">Litoribacillus peritrichatus</name>
    <dbReference type="NCBI Taxonomy" id="718191"/>
    <lineage>
        <taxon>Bacteria</taxon>
        <taxon>Pseudomonadati</taxon>
        <taxon>Pseudomonadota</taxon>
        <taxon>Gammaproteobacteria</taxon>
        <taxon>Oceanospirillales</taxon>
        <taxon>Oceanospirillaceae</taxon>
        <taxon>Litoribacillus</taxon>
    </lineage>
</organism>
<dbReference type="Pfam" id="PF11872">
    <property type="entry name" value="DUF3392"/>
    <property type="match status" value="1"/>
</dbReference>
<comment type="caution">
    <text evidence="2">The sequence shown here is derived from an EMBL/GenBank/DDBJ whole genome shotgun (WGS) entry which is preliminary data.</text>
</comment>
<keyword evidence="1" id="KW-1133">Transmembrane helix</keyword>
<sequence length="110" mass="12842">MEWFFAMNSDLSDWFWDYRQLLVTSWIAVILVIYGGKLNALVRRVMQPYHFLFRMVAFILLCTFGYGAIAIYGQLAINFGLLHIKTDWFAGIVILVYLVLSVLAERKRQA</sequence>
<feature type="transmembrane region" description="Helical" evidence="1">
    <location>
        <begin position="51"/>
        <end position="76"/>
    </location>
</feature>
<gene>
    <name evidence="2" type="ORF">GCM10022277_20740</name>
</gene>
<feature type="transmembrane region" description="Helical" evidence="1">
    <location>
        <begin position="88"/>
        <end position="104"/>
    </location>
</feature>
<proteinExistence type="predicted"/>
<protein>
    <recommendedName>
        <fullName evidence="4">DUF3392 domain-containing protein</fullName>
    </recommendedName>
</protein>
<evidence type="ECO:0000313" key="2">
    <source>
        <dbReference type="EMBL" id="GAA3924733.1"/>
    </source>
</evidence>
<keyword evidence="3" id="KW-1185">Reference proteome</keyword>
<feature type="transmembrane region" description="Helical" evidence="1">
    <location>
        <begin position="20"/>
        <end position="39"/>
    </location>
</feature>
<reference evidence="3" key="1">
    <citation type="journal article" date="2019" name="Int. J. Syst. Evol. Microbiol.">
        <title>The Global Catalogue of Microorganisms (GCM) 10K type strain sequencing project: providing services to taxonomists for standard genome sequencing and annotation.</title>
        <authorList>
            <consortium name="The Broad Institute Genomics Platform"/>
            <consortium name="The Broad Institute Genome Sequencing Center for Infectious Disease"/>
            <person name="Wu L."/>
            <person name="Ma J."/>
        </authorList>
    </citation>
    <scope>NUCLEOTIDE SEQUENCE [LARGE SCALE GENOMIC DNA]</scope>
    <source>
        <strain evidence="3">JCM 17551</strain>
    </source>
</reference>
<dbReference type="EMBL" id="BAABBN010000007">
    <property type="protein sequence ID" value="GAA3924733.1"/>
    <property type="molecule type" value="Genomic_DNA"/>
</dbReference>
<keyword evidence="1" id="KW-0472">Membrane</keyword>
<evidence type="ECO:0008006" key="4">
    <source>
        <dbReference type="Google" id="ProtNLM"/>
    </source>
</evidence>
<name>A0ABP7MJG7_9GAMM</name>
<dbReference type="RefSeq" id="WP_344798271.1">
    <property type="nucleotide sequence ID" value="NZ_BAABBN010000007.1"/>
</dbReference>
<accession>A0ABP7MJG7</accession>
<dbReference type="InterPro" id="IPR021813">
    <property type="entry name" value="DUF3392"/>
</dbReference>
<evidence type="ECO:0000313" key="3">
    <source>
        <dbReference type="Proteomes" id="UP001501565"/>
    </source>
</evidence>
<evidence type="ECO:0000256" key="1">
    <source>
        <dbReference type="SAM" id="Phobius"/>
    </source>
</evidence>
<keyword evidence="1" id="KW-0812">Transmembrane</keyword>
<dbReference type="Proteomes" id="UP001501565">
    <property type="component" value="Unassembled WGS sequence"/>
</dbReference>